<feature type="transmembrane region" description="Helical" evidence="1">
    <location>
        <begin position="57"/>
        <end position="78"/>
    </location>
</feature>
<reference evidence="3" key="1">
    <citation type="submission" date="2009-09" db="EMBL/GenBank/DDBJ databases">
        <title>The complete genome of Kribbella flavida DSM 17836.</title>
        <authorList>
            <consortium name="US DOE Joint Genome Institute (JGI-PGF)"/>
            <person name="Lucas S."/>
            <person name="Copeland A."/>
            <person name="Lapidus A."/>
            <person name="Glavina del Rio T."/>
            <person name="Dalin E."/>
            <person name="Tice H."/>
            <person name="Bruce D."/>
            <person name="Goodwin L."/>
            <person name="Pitluck S."/>
            <person name="Kyrpides N."/>
            <person name="Mavromatis K."/>
            <person name="Ivanova N."/>
            <person name="Saunders E."/>
            <person name="Brettin T."/>
            <person name="Detter J.C."/>
            <person name="Han C."/>
            <person name="Larimer F."/>
            <person name="Land M."/>
            <person name="Hauser L."/>
            <person name="Markowitz V."/>
            <person name="Cheng J.-F."/>
            <person name="Hugenholtz P."/>
            <person name="Woyke T."/>
            <person name="Wu D."/>
            <person name="Pukall R."/>
            <person name="Klenk H.-P."/>
            <person name="Eisen J.A."/>
        </authorList>
    </citation>
    <scope>NUCLEOTIDE SEQUENCE [LARGE SCALE GENOMIC DNA]</scope>
    <source>
        <strain evidence="3">DSM 17836 / JCM 10339 / NBRC 14399</strain>
    </source>
</reference>
<feature type="transmembrane region" description="Helical" evidence="1">
    <location>
        <begin position="174"/>
        <end position="191"/>
    </location>
</feature>
<protein>
    <submittedName>
        <fullName evidence="2">Uncharacterized protein</fullName>
    </submittedName>
</protein>
<dbReference type="RefSeq" id="WP_012922050.1">
    <property type="nucleotide sequence ID" value="NC_013729.1"/>
</dbReference>
<feature type="transmembrane region" description="Helical" evidence="1">
    <location>
        <begin position="90"/>
        <end position="113"/>
    </location>
</feature>
<evidence type="ECO:0000256" key="1">
    <source>
        <dbReference type="SAM" id="Phobius"/>
    </source>
</evidence>
<reference evidence="2 3" key="2">
    <citation type="journal article" date="2010" name="Stand. Genomic Sci.">
        <title>Complete genome sequence of Kribbella flavida type strain (IFO 14399).</title>
        <authorList>
            <person name="Pukall R."/>
            <person name="Lapidus A."/>
            <person name="Glavina Del Rio T."/>
            <person name="Copeland A."/>
            <person name="Tice H."/>
            <person name="Cheng J.-F."/>
            <person name="Lucas S."/>
            <person name="Chen F."/>
            <person name="Nolan M."/>
            <person name="LaButti K."/>
            <person name="Pati A."/>
            <person name="Ivanova N."/>
            <person name="Mavrommatis K."/>
            <person name="Mikhailova N."/>
            <person name="Pitluck S."/>
            <person name="Bruce D."/>
            <person name="Goodwin L."/>
            <person name="Land M."/>
            <person name="Hauser L."/>
            <person name="Chang Y.-J."/>
            <person name="Jeffries C.D."/>
            <person name="Chen A."/>
            <person name="Palaniappan K."/>
            <person name="Chain P."/>
            <person name="Rohde M."/>
            <person name="Goeker M."/>
            <person name="Bristow J."/>
            <person name="Eisen J.A."/>
            <person name="Markowitz V."/>
            <person name="Hugenholtz P."/>
            <person name="Kyrpides N.C."/>
            <person name="Klenk H.-P."/>
            <person name="Brettin T."/>
        </authorList>
    </citation>
    <scope>NUCLEOTIDE SEQUENCE [LARGE SCALE GENOMIC DNA]</scope>
    <source>
        <strain evidence="3">DSM 17836 / JCM 10339 / NBRC 14399</strain>
    </source>
</reference>
<dbReference type="Proteomes" id="UP000007967">
    <property type="component" value="Chromosome"/>
</dbReference>
<keyword evidence="1" id="KW-0472">Membrane</keyword>
<feature type="transmembrane region" description="Helical" evidence="1">
    <location>
        <begin position="28"/>
        <end position="45"/>
    </location>
</feature>
<dbReference type="KEGG" id="kfl:Kfla_4466"/>
<dbReference type="AlphaFoldDB" id="D2PWM7"/>
<gene>
    <name evidence="2" type="ordered locus">Kfla_4466</name>
</gene>
<keyword evidence="1" id="KW-1133">Transmembrane helix</keyword>
<proteinExistence type="predicted"/>
<sequence length="206" mass="21239">MTATNLPTTIPPAPPVHRRLVLNNRPQYVAFGLAWLVGYGLFAVTSGRSPIVSLPGLAPAALIGGLVAAIVVTSVVAGRDQRRASPTEVLTGKLLTASWLVGFVALFLLITGVASATGDAHLQSLLWPTGSGLVVGLVYLAGGAAHRDMLQYALGTWLALISSASVFFDAPGMYWVLAVAGGGAYLAAAALEPRRRTAALAELPEA</sequence>
<evidence type="ECO:0000313" key="2">
    <source>
        <dbReference type="EMBL" id="ADB33496.1"/>
    </source>
</evidence>
<feature type="transmembrane region" description="Helical" evidence="1">
    <location>
        <begin position="125"/>
        <end position="142"/>
    </location>
</feature>
<evidence type="ECO:0000313" key="3">
    <source>
        <dbReference type="Proteomes" id="UP000007967"/>
    </source>
</evidence>
<dbReference type="OrthoDB" id="4546675at2"/>
<dbReference type="eggNOG" id="ENOG5031GZI">
    <property type="taxonomic scope" value="Bacteria"/>
</dbReference>
<keyword evidence="1" id="KW-0812">Transmembrane</keyword>
<dbReference type="STRING" id="479435.Kfla_4466"/>
<dbReference type="HOGENOM" id="CLU_1438273_0_0_11"/>
<dbReference type="EMBL" id="CP001736">
    <property type="protein sequence ID" value="ADB33496.1"/>
    <property type="molecule type" value="Genomic_DNA"/>
</dbReference>
<accession>D2PWM7</accession>
<organism evidence="2 3">
    <name type="scientific">Kribbella flavida (strain DSM 17836 / JCM 10339 / NBRC 14399)</name>
    <dbReference type="NCBI Taxonomy" id="479435"/>
    <lineage>
        <taxon>Bacteria</taxon>
        <taxon>Bacillati</taxon>
        <taxon>Actinomycetota</taxon>
        <taxon>Actinomycetes</taxon>
        <taxon>Propionibacteriales</taxon>
        <taxon>Kribbellaceae</taxon>
        <taxon>Kribbella</taxon>
    </lineage>
</organism>
<feature type="transmembrane region" description="Helical" evidence="1">
    <location>
        <begin position="149"/>
        <end position="168"/>
    </location>
</feature>
<keyword evidence="3" id="KW-1185">Reference proteome</keyword>
<name>D2PWM7_KRIFD</name>